<protein>
    <submittedName>
        <fullName evidence="2">Uncharacterized protein</fullName>
    </submittedName>
</protein>
<keyword evidence="3" id="KW-1185">Reference proteome</keyword>
<evidence type="ECO:0000313" key="2">
    <source>
        <dbReference type="EMBL" id="KAK3381834.1"/>
    </source>
</evidence>
<evidence type="ECO:0000256" key="1">
    <source>
        <dbReference type="SAM" id="MobiDB-lite"/>
    </source>
</evidence>
<feature type="region of interest" description="Disordered" evidence="1">
    <location>
        <begin position="1"/>
        <end position="22"/>
    </location>
</feature>
<gene>
    <name evidence="2" type="ORF">B0H63DRAFT_561445</name>
</gene>
<sequence>MPAPQRVIVERQGASSRSSKPQGFVASTYETLTSPDNASVVRSLALFGAAVTFLTSSWSEIIMSAINNKSILSLAPRTLDVEPRGSEDPVHHHSLYNIDSMRWLLGRMDFL</sequence>
<reference evidence="2" key="1">
    <citation type="journal article" date="2023" name="Mol. Phylogenet. Evol.">
        <title>Genome-scale phylogeny and comparative genomics of the fungal order Sordariales.</title>
        <authorList>
            <person name="Hensen N."/>
            <person name="Bonometti L."/>
            <person name="Westerberg I."/>
            <person name="Brannstrom I.O."/>
            <person name="Guillou S."/>
            <person name="Cros-Aarteil S."/>
            <person name="Calhoun S."/>
            <person name="Haridas S."/>
            <person name="Kuo A."/>
            <person name="Mondo S."/>
            <person name="Pangilinan J."/>
            <person name="Riley R."/>
            <person name="LaButti K."/>
            <person name="Andreopoulos B."/>
            <person name="Lipzen A."/>
            <person name="Chen C."/>
            <person name="Yan M."/>
            <person name="Daum C."/>
            <person name="Ng V."/>
            <person name="Clum A."/>
            <person name="Steindorff A."/>
            <person name="Ohm R.A."/>
            <person name="Martin F."/>
            <person name="Silar P."/>
            <person name="Natvig D.O."/>
            <person name="Lalanne C."/>
            <person name="Gautier V."/>
            <person name="Ament-Velasquez S.L."/>
            <person name="Kruys A."/>
            <person name="Hutchinson M.I."/>
            <person name="Powell A.J."/>
            <person name="Barry K."/>
            <person name="Miller A.N."/>
            <person name="Grigoriev I.V."/>
            <person name="Debuchy R."/>
            <person name="Gladieux P."/>
            <person name="Hiltunen Thoren M."/>
            <person name="Johannesson H."/>
        </authorList>
    </citation>
    <scope>NUCLEOTIDE SEQUENCE</scope>
    <source>
        <strain evidence="2">CBS 232.78</strain>
    </source>
</reference>
<evidence type="ECO:0000313" key="3">
    <source>
        <dbReference type="Proteomes" id="UP001285441"/>
    </source>
</evidence>
<dbReference type="Proteomes" id="UP001285441">
    <property type="component" value="Unassembled WGS sequence"/>
</dbReference>
<comment type="caution">
    <text evidence="2">The sequence shown here is derived from an EMBL/GenBank/DDBJ whole genome shotgun (WGS) entry which is preliminary data.</text>
</comment>
<dbReference type="EMBL" id="JAULSW010000005">
    <property type="protein sequence ID" value="KAK3381834.1"/>
    <property type="molecule type" value="Genomic_DNA"/>
</dbReference>
<proteinExistence type="predicted"/>
<accession>A0AAE0TW56</accession>
<dbReference type="AlphaFoldDB" id="A0AAE0TW56"/>
<name>A0AAE0TW56_9PEZI</name>
<organism evidence="2 3">
    <name type="scientific">Podospora didyma</name>
    <dbReference type="NCBI Taxonomy" id="330526"/>
    <lineage>
        <taxon>Eukaryota</taxon>
        <taxon>Fungi</taxon>
        <taxon>Dikarya</taxon>
        <taxon>Ascomycota</taxon>
        <taxon>Pezizomycotina</taxon>
        <taxon>Sordariomycetes</taxon>
        <taxon>Sordariomycetidae</taxon>
        <taxon>Sordariales</taxon>
        <taxon>Podosporaceae</taxon>
        <taxon>Podospora</taxon>
    </lineage>
</organism>
<reference evidence="2" key="2">
    <citation type="submission" date="2023-06" db="EMBL/GenBank/DDBJ databases">
        <authorList>
            <consortium name="Lawrence Berkeley National Laboratory"/>
            <person name="Haridas S."/>
            <person name="Hensen N."/>
            <person name="Bonometti L."/>
            <person name="Westerberg I."/>
            <person name="Brannstrom I.O."/>
            <person name="Guillou S."/>
            <person name="Cros-Aarteil S."/>
            <person name="Calhoun S."/>
            <person name="Kuo A."/>
            <person name="Mondo S."/>
            <person name="Pangilinan J."/>
            <person name="Riley R."/>
            <person name="LaButti K."/>
            <person name="Andreopoulos B."/>
            <person name="Lipzen A."/>
            <person name="Chen C."/>
            <person name="Yanf M."/>
            <person name="Daum C."/>
            <person name="Ng V."/>
            <person name="Clum A."/>
            <person name="Steindorff A."/>
            <person name="Ohm R."/>
            <person name="Martin F."/>
            <person name="Silar P."/>
            <person name="Natvig D."/>
            <person name="Lalanne C."/>
            <person name="Gautier V."/>
            <person name="Ament-velasquez S.L."/>
            <person name="Kruys A."/>
            <person name="Hutchinson M.I."/>
            <person name="Powell A.J."/>
            <person name="Barry K."/>
            <person name="Miller A.N."/>
            <person name="Grigoriev I.V."/>
            <person name="Debuchy R."/>
            <person name="Gladieux P."/>
            <person name="Thoren M.H."/>
            <person name="Johannesson H."/>
        </authorList>
    </citation>
    <scope>NUCLEOTIDE SEQUENCE</scope>
    <source>
        <strain evidence="2">CBS 232.78</strain>
    </source>
</reference>